<dbReference type="Proteomes" id="UP001497623">
    <property type="component" value="Unassembled WGS sequence"/>
</dbReference>
<proteinExistence type="predicted"/>
<evidence type="ECO:0000313" key="3">
    <source>
        <dbReference type="Proteomes" id="UP001497623"/>
    </source>
</evidence>
<feature type="compositionally biased region" description="Basic and acidic residues" evidence="1">
    <location>
        <begin position="75"/>
        <end position="98"/>
    </location>
</feature>
<reference evidence="2 3" key="1">
    <citation type="submission" date="2024-05" db="EMBL/GenBank/DDBJ databases">
        <authorList>
            <person name="Wallberg A."/>
        </authorList>
    </citation>
    <scope>NUCLEOTIDE SEQUENCE [LARGE SCALE GENOMIC DNA]</scope>
</reference>
<feature type="compositionally biased region" description="Basic residues" evidence="1">
    <location>
        <begin position="153"/>
        <end position="165"/>
    </location>
</feature>
<feature type="region of interest" description="Disordered" evidence="1">
    <location>
        <begin position="331"/>
        <end position="354"/>
    </location>
</feature>
<protein>
    <submittedName>
        <fullName evidence="2">Uncharacterized protein</fullName>
    </submittedName>
</protein>
<gene>
    <name evidence="2" type="ORF">MNOR_LOCUS25929</name>
</gene>
<comment type="caution">
    <text evidence="2">The sequence shown here is derived from an EMBL/GenBank/DDBJ whole genome shotgun (WGS) entry which is preliminary data.</text>
</comment>
<evidence type="ECO:0000313" key="2">
    <source>
        <dbReference type="EMBL" id="CAL4127837.1"/>
    </source>
</evidence>
<feature type="compositionally biased region" description="Basic and acidic residues" evidence="1">
    <location>
        <begin position="184"/>
        <end position="201"/>
    </location>
</feature>
<keyword evidence="3" id="KW-1185">Reference proteome</keyword>
<feature type="compositionally biased region" description="Basic and acidic residues" evidence="1">
    <location>
        <begin position="43"/>
        <end position="53"/>
    </location>
</feature>
<name>A0AAV2RJ59_MEGNR</name>
<evidence type="ECO:0000256" key="1">
    <source>
        <dbReference type="SAM" id="MobiDB-lite"/>
    </source>
</evidence>
<accession>A0AAV2RJ59</accession>
<feature type="compositionally biased region" description="Polar residues" evidence="1">
    <location>
        <begin position="345"/>
        <end position="354"/>
    </location>
</feature>
<dbReference type="AlphaFoldDB" id="A0AAV2RJ59"/>
<sequence length="354" mass="39630">IFLLGFLDVRVCIIDCMDDMLGLQGTPRPFSRLMETVEKARAAREAARDEKSRATLAASIRGHSGSKSSIGRDSMTSRRSMDTSPERRKSILKHRDPEQEQLLSDPTFDPRSNLTDMMDSKNSRSNLKKPGERKPHNLPVKFVGIDDDDQNRPRRVLPRSPIPRRHTHRAPLADLWADFAGQEKAARDETQPENKMKDKLEPSPVYPERFDISNLTNPNLDQRNANLILRCTVVTCLYNQPASITPTPTSCNDMGTNMRLCLCGAPMTHVPAPSSLNTIITRIPPTPINAINIPISQLRMENCILPDDINNGSKSANDGDEMLYADHSPTEETRLLDRSSPLILSRNNSNEVTS</sequence>
<feature type="non-terminal residue" evidence="2">
    <location>
        <position position="1"/>
    </location>
</feature>
<dbReference type="EMBL" id="CAXKWB010025292">
    <property type="protein sequence ID" value="CAL4127837.1"/>
    <property type="molecule type" value="Genomic_DNA"/>
</dbReference>
<organism evidence="2 3">
    <name type="scientific">Meganyctiphanes norvegica</name>
    <name type="common">Northern krill</name>
    <name type="synonym">Thysanopoda norvegica</name>
    <dbReference type="NCBI Taxonomy" id="48144"/>
    <lineage>
        <taxon>Eukaryota</taxon>
        <taxon>Metazoa</taxon>
        <taxon>Ecdysozoa</taxon>
        <taxon>Arthropoda</taxon>
        <taxon>Crustacea</taxon>
        <taxon>Multicrustacea</taxon>
        <taxon>Malacostraca</taxon>
        <taxon>Eumalacostraca</taxon>
        <taxon>Eucarida</taxon>
        <taxon>Euphausiacea</taxon>
        <taxon>Euphausiidae</taxon>
        <taxon>Meganyctiphanes</taxon>
    </lineage>
</organism>
<feature type="region of interest" description="Disordered" evidence="1">
    <location>
        <begin position="183"/>
        <end position="205"/>
    </location>
</feature>
<feature type="region of interest" description="Disordered" evidence="1">
    <location>
        <begin position="43"/>
        <end position="165"/>
    </location>
</feature>